<evidence type="ECO:0000256" key="3">
    <source>
        <dbReference type="ARBA" id="ARBA00022452"/>
    </source>
</evidence>
<accession>A0A2T5C6U6</accession>
<protein>
    <submittedName>
        <fullName evidence="13">TonB-linked SusC/RagA family outer membrane protein</fullName>
    </submittedName>
</protein>
<keyword evidence="14" id="KW-1185">Reference proteome</keyword>
<dbReference type="GO" id="GO:0006826">
    <property type="term" value="P:iron ion transport"/>
    <property type="evidence" value="ECO:0007669"/>
    <property type="project" value="UniProtKB-KW"/>
</dbReference>
<evidence type="ECO:0000256" key="6">
    <source>
        <dbReference type="ARBA" id="ARBA00023004"/>
    </source>
</evidence>
<evidence type="ECO:0000256" key="5">
    <source>
        <dbReference type="ARBA" id="ARBA00022692"/>
    </source>
</evidence>
<dbReference type="SUPFAM" id="SSF49464">
    <property type="entry name" value="Carboxypeptidase regulatory domain-like"/>
    <property type="match status" value="1"/>
</dbReference>
<evidence type="ECO:0000313" key="14">
    <source>
        <dbReference type="Proteomes" id="UP000243525"/>
    </source>
</evidence>
<organism evidence="13 14">
    <name type="scientific">Mangrovibacterium marinum</name>
    <dbReference type="NCBI Taxonomy" id="1639118"/>
    <lineage>
        <taxon>Bacteria</taxon>
        <taxon>Pseudomonadati</taxon>
        <taxon>Bacteroidota</taxon>
        <taxon>Bacteroidia</taxon>
        <taxon>Marinilabiliales</taxon>
        <taxon>Prolixibacteraceae</taxon>
        <taxon>Mangrovibacterium</taxon>
    </lineage>
</organism>
<keyword evidence="7 11" id="KW-0798">TonB box</keyword>
<keyword evidence="4" id="KW-0406">Ion transport</keyword>
<dbReference type="InterPro" id="IPR039426">
    <property type="entry name" value="TonB-dep_rcpt-like"/>
</dbReference>
<evidence type="ECO:0000256" key="7">
    <source>
        <dbReference type="ARBA" id="ARBA00023077"/>
    </source>
</evidence>
<dbReference type="SMART" id="SM00965">
    <property type="entry name" value="STN"/>
    <property type="match status" value="1"/>
</dbReference>
<dbReference type="InterPro" id="IPR036942">
    <property type="entry name" value="Beta-barrel_TonB_sf"/>
</dbReference>
<evidence type="ECO:0000256" key="2">
    <source>
        <dbReference type="ARBA" id="ARBA00022448"/>
    </source>
</evidence>
<evidence type="ECO:0000256" key="8">
    <source>
        <dbReference type="ARBA" id="ARBA00023136"/>
    </source>
</evidence>
<comment type="caution">
    <text evidence="13">The sequence shown here is derived from an EMBL/GenBank/DDBJ whole genome shotgun (WGS) entry which is preliminary data.</text>
</comment>
<evidence type="ECO:0000256" key="9">
    <source>
        <dbReference type="ARBA" id="ARBA00023237"/>
    </source>
</evidence>
<sequence length="1148" mass="127303">MKKNQIYPPDWQRYFVPKLFLCMKLTIFLFFLSMLGATASSFSQQSKFNLQLKNTTIKDVFDELKSQSDYQFFYSNDDFDVSRRVDVDLNDASIENVLEQILGDMDVSYKIVDKSVIISKSDVVWSFDQKQQQQQVSVSGTVTDGGGQPLPGVTVVEKGTTNGTITDFDGKYVLRDIAATSTLIFSFVGMENIEMALDGRSLIDVVMQEQTIGLEEVVAIGYGVQRKEAVTGSVASVGGEELRAVASSNISQSLQGRVAGVEMMQTSSRPGASMQIRIRGTRSLTASNDPLIVLDGIPFAGSLQDINPSDIKSLDILKDASATAVYGSRGANGVIIITTFKGDSKDKEPVVTYSGYYGVKSLMNKYPMMNADEFITWREEAIKNGASWQYGVDEDKSVSTDWQDLMFETGMVTSHDVGLSGSTKGGGYSFGAGYYDETSVLPGQEYERYSLRANFDQKLGERVKVGVSSISSYGIVTGETSNILGTVLSLTPITNPYNADGSIKTGSLAINNQDIGLYYNPLMVDQLGDKWRERRKNFASYNSFYGEVNIVDGLKYRMNLGLNYRQSNYGKYNGAETPYNASTISNAQIENVLTTNWAVENLLYYDKTFAEKHTLGLVAMYSAEQTESNTSNMAGQDVAADFLQYYNFGLLSDDGEITVDPEKQIYYKRGLTSAMARATYNYDGKYMATATVRSDGSSVLASGKKWHTYPALSVGWLASSEEFMQSVKWLNFLKFRVGYGQTSNQAIQPYQTLGGLSTNYYNFGSRNVSGYYVSNLPNYNLGWEYSTNWNLAMEFHALDNRLSGTLEYYTQTTKDVLVAQSLPPTSGVTESFMTNIGKTQNKGVELSLNGNVIKDLNGWSWDVGVNFFVNRNKIKELASGQQYDKGNGWFVGEPIDVIYDFKKIGIWQKGEENEVTKYEGSTGEVGMIKVEYTGDYDAQGNPTRQIGQGTTLEDDDRQILGSVEPDFQGGFNTRVGYKGFDLSVIGSFKSGGILVSALHSQTSYLNMNNGRRGQVKIDYWTEDNPTNAYPKPYGPEVTNNPKYASTLSYFDASYVKVSTITLAYNFKQDWLQKLKLNKLRLYVTAQNPFVFGSKFYKETGLDPQPNSNSSDTSTQAVADNAVVTNRIQVVGYNTPATRNFLFGLNVTF</sequence>
<keyword evidence="3 10" id="KW-1134">Transmembrane beta strand</keyword>
<dbReference type="InterPro" id="IPR037066">
    <property type="entry name" value="Plug_dom_sf"/>
</dbReference>
<dbReference type="Gene3D" id="2.170.130.10">
    <property type="entry name" value="TonB-dependent receptor, plug domain"/>
    <property type="match status" value="1"/>
</dbReference>
<dbReference type="Gene3D" id="2.40.170.20">
    <property type="entry name" value="TonB-dependent receptor, beta-barrel domain"/>
    <property type="match status" value="1"/>
</dbReference>
<dbReference type="NCBIfam" id="TIGR04056">
    <property type="entry name" value="OMP_RagA_SusC"/>
    <property type="match status" value="1"/>
</dbReference>
<proteinExistence type="inferred from homology"/>
<keyword evidence="2 10" id="KW-0813">Transport</keyword>
<evidence type="ECO:0000256" key="10">
    <source>
        <dbReference type="PROSITE-ProRule" id="PRU01360"/>
    </source>
</evidence>
<dbReference type="AlphaFoldDB" id="A0A2T5C6U6"/>
<name>A0A2T5C6U6_9BACT</name>
<dbReference type="Pfam" id="PF13715">
    <property type="entry name" value="CarbopepD_reg_2"/>
    <property type="match status" value="1"/>
</dbReference>
<dbReference type="Pfam" id="PF07660">
    <property type="entry name" value="STN"/>
    <property type="match status" value="1"/>
</dbReference>
<dbReference type="Gene3D" id="2.60.40.1120">
    <property type="entry name" value="Carboxypeptidase-like, regulatory domain"/>
    <property type="match status" value="1"/>
</dbReference>
<keyword evidence="6" id="KW-0408">Iron</keyword>
<comment type="similarity">
    <text evidence="10 11">Belongs to the TonB-dependent receptor family.</text>
</comment>
<dbReference type="Pfam" id="PF07715">
    <property type="entry name" value="Plug"/>
    <property type="match status" value="1"/>
</dbReference>
<dbReference type="InterPro" id="IPR008969">
    <property type="entry name" value="CarboxyPept-like_regulatory"/>
</dbReference>
<evidence type="ECO:0000256" key="4">
    <source>
        <dbReference type="ARBA" id="ARBA00022496"/>
    </source>
</evidence>
<comment type="subcellular location">
    <subcellularLocation>
        <location evidence="1 10">Cell outer membrane</location>
        <topology evidence="1 10">Multi-pass membrane protein</topology>
    </subcellularLocation>
</comment>
<dbReference type="InterPro" id="IPR023996">
    <property type="entry name" value="TonB-dep_OMP_SusC/RagA"/>
</dbReference>
<feature type="domain" description="Secretin/TonB short N-terminal" evidence="12">
    <location>
        <begin position="70"/>
        <end position="121"/>
    </location>
</feature>
<evidence type="ECO:0000313" key="13">
    <source>
        <dbReference type="EMBL" id="PTN10669.1"/>
    </source>
</evidence>
<keyword evidence="9 10" id="KW-0998">Cell outer membrane</keyword>
<dbReference type="InterPro" id="IPR023997">
    <property type="entry name" value="TonB-dep_OMP_SusC/RagA_CS"/>
</dbReference>
<dbReference type="InterPro" id="IPR000531">
    <property type="entry name" value="Beta-barrel_TonB"/>
</dbReference>
<gene>
    <name evidence="13" type="ORF">C8N47_101320</name>
</gene>
<keyword evidence="8 10" id="KW-0472">Membrane</keyword>
<evidence type="ECO:0000256" key="11">
    <source>
        <dbReference type="RuleBase" id="RU003357"/>
    </source>
</evidence>
<dbReference type="FunFam" id="2.170.130.10:FF:000003">
    <property type="entry name" value="SusC/RagA family TonB-linked outer membrane protein"/>
    <property type="match status" value="1"/>
</dbReference>
<dbReference type="Pfam" id="PF00593">
    <property type="entry name" value="TonB_dep_Rec_b-barrel"/>
    <property type="match status" value="1"/>
</dbReference>
<keyword evidence="5 10" id="KW-0812">Transmembrane</keyword>
<dbReference type="InterPro" id="IPR011662">
    <property type="entry name" value="Secretin/TonB_short_N"/>
</dbReference>
<reference evidence="13 14" key="1">
    <citation type="submission" date="2018-04" db="EMBL/GenBank/DDBJ databases">
        <title>Genomic Encyclopedia of Archaeal and Bacterial Type Strains, Phase II (KMG-II): from individual species to whole genera.</title>
        <authorList>
            <person name="Goeker M."/>
        </authorList>
    </citation>
    <scope>NUCLEOTIDE SEQUENCE [LARGE SCALE GENOMIC DNA]</scope>
    <source>
        <strain evidence="13 14">DSM 28823</strain>
    </source>
</reference>
<dbReference type="InterPro" id="IPR012910">
    <property type="entry name" value="Plug_dom"/>
</dbReference>
<dbReference type="Gene3D" id="3.55.50.30">
    <property type="match status" value="1"/>
</dbReference>
<evidence type="ECO:0000256" key="1">
    <source>
        <dbReference type="ARBA" id="ARBA00004571"/>
    </source>
</evidence>
<dbReference type="PROSITE" id="PS52016">
    <property type="entry name" value="TONB_DEPENDENT_REC_3"/>
    <property type="match status" value="1"/>
</dbReference>
<dbReference type="EMBL" id="QAAD01000001">
    <property type="protein sequence ID" value="PTN10669.1"/>
    <property type="molecule type" value="Genomic_DNA"/>
</dbReference>
<dbReference type="NCBIfam" id="TIGR04057">
    <property type="entry name" value="SusC_RagA_signa"/>
    <property type="match status" value="1"/>
</dbReference>
<dbReference type="GO" id="GO:0009279">
    <property type="term" value="C:cell outer membrane"/>
    <property type="evidence" value="ECO:0007669"/>
    <property type="project" value="UniProtKB-SubCell"/>
</dbReference>
<keyword evidence="4" id="KW-0410">Iron transport</keyword>
<dbReference type="Proteomes" id="UP000243525">
    <property type="component" value="Unassembled WGS sequence"/>
</dbReference>
<evidence type="ECO:0000259" key="12">
    <source>
        <dbReference type="SMART" id="SM00965"/>
    </source>
</evidence>
<dbReference type="SUPFAM" id="SSF56935">
    <property type="entry name" value="Porins"/>
    <property type="match status" value="1"/>
</dbReference>